<feature type="domain" description="HD" evidence="1">
    <location>
        <begin position="26"/>
        <end position="118"/>
    </location>
</feature>
<dbReference type="EMBL" id="AFZG01000032">
    <property type="protein sequence ID" value="EHL19018.1"/>
    <property type="molecule type" value="Genomic_DNA"/>
</dbReference>
<dbReference type="HOGENOM" id="CLU_090635_1_1_9"/>
<comment type="caution">
    <text evidence="2">The sequence shown here is derived from an EMBL/GenBank/DDBJ whole genome shotgun (WGS) entry which is preliminary data.</text>
</comment>
<evidence type="ECO:0000313" key="4">
    <source>
        <dbReference type="Proteomes" id="UP000003379"/>
    </source>
</evidence>
<evidence type="ECO:0000313" key="5">
    <source>
        <dbReference type="Proteomes" id="UP000006437"/>
    </source>
</evidence>
<dbReference type="STRING" id="796937.HMPREF9630_01653"/>
<accession>G9X050</accession>
<dbReference type="PANTHER" id="PTHR38659:SF2">
    <property type="entry name" value="HDIG DOMAIN PROTEIN"/>
    <property type="match status" value="1"/>
</dbReference>
<dbReference type="AlphaFoldDB" id="G9X050"/>
<gene>
    <name evidence="3" type="ORF">HMPREF9628_01834</name>
    <name evidence="2" type="ORF">HMPREF9629_01801</name>
</gene>
<dbReference type="InterPro" id="IPR006674">
    <property type="entry name" value="HD_domain"/>
</dbReference>
<sequence length="197" mass="22968">MRKSQISREDALKLLMTYNKDTFHIRHALTVESIMRYFANKLGYYQEEDYWGIVGLLHDLDYEMWPDEHCIKVVELLKDVNVDNDMVDAICSHGYGHRVDIEPKHEMEKILYACDELTGLIGACALMRPSKSCKDMELKSLKKKFKDIKFAAGCSRDIINKGADMLGWDIDRLLEETLLAMKDEEEIIENQLREMNL</sequence>
<dbReference type="Proteomes" id="UP000006437">
    <property type="component" value="Unassembled WGS sequence"/>
</dbReference>
<dbReference type="BioCyc" id="EBAC796937-HMP:GMGH-1809-MONOMER"/>
<protein>
    <recommendedName>
        <fullName evidence="1">HD domain-containing protein</fullName>
    </recommendedName>
</protein>
<proteinExistence type="predicted"/>
<dbReference type="Proteomes" id="UP000003379">
    <property type="component" value="Unassembled WGS sequence"/>
</dbReference>
<dbReference type="PATRIC" id="fig|796937.3.peg.998"/>
<dbReference type="Gene3D" id="1.10.3210.10">
    <property type="entry name" value="Hypothetical protein af1432"/>
    <property type="match status" value="1"/>
</dbReference>
<dbReference type="PANTHER" id="PTHR38659">
    <property type="entry name" value="METAL-DEPENDENT PHOSPHOHYDROLASE"/>
    <property type="match status" value="1"/>
</dbReference>
<evidence type="ECO:0000313" key="2">
    <source>
        <dbReference type="EMBL" id="EHL15555.1"/>
    </source>
</evidence>
<name>G9X050_9FIRM</name>
<dbReference type="EMBL" id="AFZE01000011">
    <property type="protein sequence ID" value="EHL15555.1"/>
    <property type="molecule type" value="Genomic_DNA"/>
</dbReference>
<evidence type="ECO:0000259" key="1">
    <source>
        <dbReference type="Pfam" id="PF01966"/>
    </source>
</evidence>
<dbReference type="RefSeq" id="WP_009526030.1">
    <property type="nucleotide sequence ID" value="NZ_JBQMYE010000030.1"/>
</dbReference>
<reference evidence="3 4" key="2">
    <citation type="submission" date="2011-08" db="EMBL/GenBank/DDBJ databases">
        <title>The Genome Sequence of Eubacteriaceae bacterium CM5.</title>
        <authorList>
            <consortium name="The Broad Institute Genome Sequencing Platform"/>
            <person name="Earl A."/>
            <person name="Ward D."/>
            <person name="Feldgarden M."/>
            <person name="Gevers D."/>
            <person name="Sizova M."/>
            <person name="Hazen A."/>
            <person name="Epstein S."/>
            <person name="Young S.K."/>
            <person name="Zeng Q."/>
            <person name="Gargeya S."/>
            <person name="Fitzgerald M."/>
            <person name="Haas B."/>
            <person name="Abouelleil A."/>
            <person name="Alvarado L."/>
            <person name="Arachchi H.M."/>
            <person name="Berlin A."/>
            <person name="Brown A."/>
            <person name="Chapman S.B."/>
            <person name="Chen Z."/>
            <person name="Dunbar C."/>
            <person name="Freedman E."/>
            <person name="Gearin G."/>
            <person name="Gellesch M."/>
            <person name="Goldberg J."/>
            <person name="Griggs A."/>
            <person name="Gujja S."/>
            <person name="Heiman D."/>
            <person name="Howarth C."/>
            <person name="Larson L."/>
            <person name="Lui A."/>
            <person name="MacDonald P.J.P."/>
            <person name="Montmayeur A."/>
            <person name="Murphy C."/>
            <person name="Neiman D."/>
            <person name="Pearson M."/>
            <person name="Priest M."/>
            <person name="Roberts A."/>
            <person name="Saif S."/>
            <person name="Shea T."/>
            <person name="Shenoy N."/>
            <person name="Sisk P."/>
            <person name="Stolte C."/>
            <person name="Sykes S."/>
            <person name="Wortman J."/>
            <person name="Nusbaum C."/>
            <person name="Birren B."/>
        </authorList>
    </citation>
    <scope>NUCLEOTIDE SEQUENCE [LARGE SCALE GENOMIC DNA]</scope>
    <source>
        <strain evidence="3 4">CM5</strain>
    </source>
</reference>
<dbReference type="SUPFAM" id="SSF109604">
    <property type="entry name" value="HD-domain/PDEase-like"/>
    <property type="match status" value="1"/>
</dbReference>
<evidence type="ECO:0000313" key="3">
    <source>
        <dbReference type="EMBL" id="EHL19018.1"/>
    </source>
</evidence>
<reference evidence="2 5" key="1">
    <citation type="submission" date="2011-08" db="EMBL/GenBank/DDBJ databases">
        <title>The Genome Sequence of Eubacteriaceae bacterium ACC19a.</title>
        <authorList>
            <consortium name="The Broad Institute Genome Sequencing Platform"/>
            <person name="Earl A."/>
            <person name="Ward D."/>
            <person name="Feldgarden M."/>
            <person name="Gevers D."/>
            <person name="Sizova M."/>
            <person name="Hazen A."/>
            <person name="Epstein S."/>
            <person name="Young S.K."/>
            <person name="Zeng Q."/>
            <person name="Gargeya S."/>
            <person name="Fitzgerald M."/>
            <person name="Haas B."/>
            <person name="Abouelleil A."/>
            <person name="Alvarado L."/>
            <person name="Arachchi H.M."/>
            <person name="Berlin A."/>
            <person name="Brown A."/>
            <person name="Chapman S.B."/>
            <person name="Chen Z."/>
            <person name="Dunbar C."/>
            <person name="Freedman E."/>
            <person name="Gearin G."/>
            <person name="Gellesch M."/>
            <person name="Goldberg J."/>
            <person name="Griggs A."/>
            <person name="Gujja S."/>
            <person name="Heiman D."/>
            <person name="Howarth C."/>
            <person name="Larson L."/>
            <person name="Lui A."/>
            <person name="MacDonald P.J.P."/>
            <person name="Montmayeur A."/>
            <person name="Murphy C."/>
            <person name="Neiman D."/>
            <person name="Pearson M."/>
            <person name="Priest M."/>
            <person name="Roberts A."/>
            <person name="Saif S."/>
            <person name="Shea T."/>
            <person name="Shenoy N."/>
            <person name="Sisk P."/>
            <person name="Stolte C."/>
            <person name="Sykes S."/>
            <person name="Wortman J."/>
            <person name="Nusbaum C."/>
            <person name="Birren B."/>
        </authorList>
    </citation>
    <scope>NUCLEOTIDE SEQUENCE [LARGE SCALE GENOMIC DNA]</scope>
    <source>
        <strain evidence="2 5">ACC19a</strain>
    </source>
</reference>
<dbReference type="Pfam" id="PF01966">
    <property type="entry name" value="HD"/>
    <property type="match status" value="1"/>
</dbReference>
<accession>G9XDG1</accession>
<organism evidence="2 5">
    <name type="scientific">Peptoanaerobacter stomatis</name>
    <dbReference type="NCBI Taxonomy" id="796937"/>
    <lineage>
        <taxon>Bacteria</taxon>
        <taxon>Bacillati</taxon>
        <taxon>Bacillota</taxon>
        <taxon>Clostridia</taxon>
        <taxon>Peptostreptococcales</taxon>
        <taxon>Filifactoraceae</taxon>
        <taxon>Peptoanaerobacter</taxon>
    </lineage>
</organism>